<name>A0ABT8WFF4_9FLAO</name>
<evidence type="ECO:0000313" key="2">
    <source>
        <dbReference type="EMBL" id="MDO5971893.1"/>
    </source>
</evidence>
<accession>A0ABT8WFF4</accession>
<dbReference type="Pfam" id="PF13181">
    <property type="entry name" value="TPR_8"/>
    <property type="match status" value="1"/>
</dbReference>
<keyword evidence="3" id="KW-1185">Reference proteome</keyword>
<sequence length="297" mass="34424">MKRILGTFIAILISQIGFSQDYQSEFQKYCQTNDTINQLKTLKKWQSENAKDAELLISYFNYHFMKSRQEVLALTNDQPNGESLVLKDSLNQNAGFLGSQIHYDQTELKKGLDKIDEGIKLYPNRLDMRFGKIYALGQISDWTNFTSEIIKTIEYSTKNSNKWTWTNHEKYDGGEKEFLLDIQNYQLQLYNTGNDDLLKNMREIANTVLEFYPSHIESLSNLSITYLLTGEYDKGIEPLLRAEKINPKDYIVLGNIAQGYKLKGDKGKAIEYYEKTAEYGDERAKGYAKQQITELKQ</sequence>
<organism evidence="2 3">
    <name type="scientific">Flavivirga aquimarina</name>
    <dbReference type="NCBI Taxonomy" id="2027862"/>
    <lineage>
        <taxon>Bacteria</taxon>
        <taxon>Pseudomonadati</taxon>
        <taxon>Bacteroidota</taxon>
        <taxon>Flavobacteriia</taxon>
        <taxon>Flavobacteriales</taxon>
        <taxon>Flavobacteriaceae</taxon>
        <taxon>Flavivirga</taxon>
    </lineage>
</organism>
<dbReference type="RefSeq" id="WP_303279609.1">
    <property type="nucleotide sequence ID" value="NZ_JAUOEK010000177.1"/>
</dbReference>
<evidence type="ECO:0000256" key="1">
    <source>
        <dbReference type="PROSITE-ProRule" id="PRU00339"/>
    </source>
</evidence>
<evidence type="ECO:0000313" key="3">
    <source>
        <dbReference type="Proteomes" id="UP001176883"/>
    </source>
</evidence>
<dbReference type="SMART" id="SM00028">
    <property type="entry name" value="TPR"/>
    <property type="match status" value="2"/>
</dbReference>
<dbReference type="InterPro" id="IPR011990">
    <property type="entry name" value="TPR-like_helical_dom_sf"/>
</dbReference>
<dbReference type="InterPro" id="IPR019734">
    <property type="entry name" value="TPR_rpt"/>
</dbReference>
<dbReference type="EMBL" id="JAUOEK010000177">
    <property type="protein sequence ID" value="MDO5971893.1"/>
    <property type="molecule type" value="Genomic_DNA"/>
</dbReference>
<comment type="caution">
    <text evidence="2">The sequence shown here is derived from an EMBL/GenBank/DDBJ whole genome shotgun (WGS) entry which is preliminary data.</text>
</comment>
<dbReference type="Gene3D" id="1.25.40.10">
    <property type="entry name" value="Tetratricopeptide repeat domain"/>
    <property type="match status" value="1"/>
</dbReference>
<protein>
    <submittedName>
        <fullName evidence="2">Tetratricopeptide repeat protein</fullName>
    </submittedName>
</protein>
<feature type="repeat" description="TPR" evidence="1">
    <location>
        <begin position="216"/>
        <end position="249"/>
    </location>
</feature>
<reference evidence="2" key="1">
    <citation type="submission" date="2023-07" db="EMBL/GenBank/DDBJ databases">
        <title>Two novel species in the genus Flavivirga.</title>
        <authorList>
            <person name="Kwon K."/>
        </authorList>
    </citation>
    <scope>NUCLEOTIDE SEQUENCE</scope>
    <source>
        <strain evidence="2">KCTC 52353</strain>
    </source>
</reference>
<gene>
    <name evidence="2" type="ORF">Q4Q35_18990</name>
</gene>
<proteinExistence type="predicted"/>
<dbReference type="Proteomes" id="UP001176883">
    <property type="component" value="Unassembled WGS sequence"/>
</dbReference>
<keyword evidence="1" id="KW-0802">TPR repeat</keyword>
<dbReference type="PROSITE" id="PS50005">
    <property type="entry name" value="TPR"/>
    <property type="match status" value="1"/>
</dbReference>
<dbReference type="SUPFAM" id="SSF48452">
    <property type="entry name" value="TPR-like"/>
    <property type="match status" value="1"/>
</dbReference>